<name>A0A0A2UVJ0_9BACI</name>
<dbReference type="SMART" id="SM00257">
    <property type="entry name" value="LysM"/>
    <property type="match status" value="2"/>
</dbReference>
<accession>A0A0A2UVJ0</accession>
<reference evidence="5 6" key="1">
    <citation type="submission" date="2013-08" db="EMBL/GenBank/DDBJ databases">
        <title>Genome of Pontibacillus chungwhensis.</title>
        <authorList>
            <person name="Wang Q."/>
            <person name="Wang G."/>
        </authorList>
    </citation>
    <scope>NUCLEOTIDE SEQUENCE [LARGE SCALE GENOMIC DNA]</scope>
    <source>
        <strain evidence="5 6">BH030062</strain>
    </source>
</reference>
<dbReference type="PANTHER" id="PTHR33734:SF22">
    <property type="entry name" value="MEMBRANE-BOUND LYTIC MUREIN TRANSGLYCOSYLASE D"/>
    <property type="match status" value="1"/>
</dbReference>
<dbReference type="RefSeq" id="WP_084599383.1">
    <property type="nucleotide sequence ID" value="NZ_AVBG01000003.1"/>
</dbReference>
<evidence type="ECO:0000256" key="3">
    <source>
        <dbReference type="SAM" id="SignalP"/>
    </source>
</evidence>
<dbReference type="Gene3D" id="3.10.350.10">
    <property type="entry name" value="LysM domain"/>
    <property type="match status" value="2"/>
</dbReference>
<organism evidence="5 6">
    <name type="scientific">Pontibacillus chungwhensis BH030062</name>
    <dbReference type="NCBI Taxonomy" id="1385513"/>
    <lineage>
        <taxon>Bacteria</taxon>
        <taxon>Bacillati</taxon>
        <taxon>Bacillota</taxon>
        <taxon>Bacilli</taxon>
        <taxon>Bacillales</taxon>
        <taxon>Bacillaceae</taxon>
        <taxon>Pontibacillus</taxon>
    </lineage>
</organism>
<dbReference type="Gene3D" id="3.40.80.10">
    <property type="entry name" value="Peptidoglycan recognition protein-like"/>
    <property type="match status" value="1"/>
</dbReference>
<evidence type="ECO:0000256" key="1">
    <source>
        <dbReference type="ARBA" id="ARBA00030881"/>
    </source>
</evidence>
<dbReference type="GO" id="GO:0008932">
    <property type="term" value="F:lytic endotransglycosylase activity"/>
    <property type="evidence" value="ECO:0007669"/>
    <property type="project" value="TreeGrafter"/>
</dbReference>
<dbReference type="InterPro" id="IPR036779">
    <property type="entry name" value="LysM_dom_sf"/>
</dbReference>
<dbReference type="PANTHER" id="PTHR33734">
    <property type="entry name" value="LYSM DOMAIN-CONTAINING GPI-ANCHORED PROTEIN 2"/>
    <property type="match status" value="1"/>
</dbReference>
<feature type="domain" description="LysM" evidence="4">
    <location>
        <begin position="30"/>
        <end position="73"/>
    </location>
</feature>
<dbReference type="eggNOG" id="COG1388">
    <property type="taxonomic scope" value="Bacteria"/>
</dbReference>
<comment type="caution">
    <text evidence="5">The sequence shown here is derived from an EMBL/GenBank/DDBJ whole genome shotgun (WGS) entry which is preliminary data.</text>
</comment>
<dbReference type="GO" id="GO:0009253">
    <property type="term" value="P:peptidoglycan catabolic process"/>
    <property type="evidence" value="ECO:0007669"/>
    <property type="project" value="InterPro"/>
</dbReference>
<dbReference type="OrthoDB" id="2812205at2"/>
<dbReference type="InterPro" id="IPR018392">
    <property type="entry name" value="LysM"/>
</dbReference>
<dbReference type="EMBL" id="AVBG01000003">
    <property type="protein sequence ID" value="KGP92302.1"/>
    <property type="molecule type" value="Genomic_DNA"/>
</dbReference>
<protein>
    <recommendedName>
        <fullName evidence="2">Autolysin</fullName>
    </recommendedName>
    <alternativeName>
        <fullName evidence="1">Cell wall hydrolase</fullName>
    </alternativeName>
</protein>
<keyword evidence="3" id="KW-0732">Signal</keyword>
<evidence type="ECO:0000259" key="4">
    <source>
        <dbReference type="PROSITE" id="PS51782"/>
    </source>
</evidence>
<dbReference type="GO" id="GO:0008745">
    <property type="term" value="F:N-acetylmuramoyl-L-alanine amidase activity"/>
    <property type="evidence" value="ECO:0007669"/>
    <property type="project" value="InterPro"/>
</dbReference>
<evidence type="ECO:0000313" key="6">
    <source>
        <dbReference type="Proteomes" id="UP000030153"/>
    </source>
</evidence>
<evidence type="ECO:0000256" key="2">
    <source>
        <dbReference type="ARBA" id="ARBA00032390"/>
    </source>
</evidence>
<dbReference type="InterPro" id="IPR002502">
    <property type="entry name" value="Amidase_domain"/>
</dbReference>
<keyword evidence="6" id="KW-1185">Reference proteome</keyword>
<dbReference type="Pfam" id="PF01510">
    <property type="entry name" value="Amidase_2"/>
    <property type="match status" value="1"/>
</dbReference>
<feature type="chain" id="PRO_5001994680" description="Autolysin" evidence="3">
    <location>
        <begin position="25"/>
        <end position="350"/>
    </location>
</feature>
<evidence type="ECO:0000313" key="5">
    <source>
        <dbReference type="EMBL" id="KGP92302.1"/>
    </source>
</evidence>
<dbReference type="eggNOG" id="COG3103">
    <property type="taxonomic scope" value="Bacteria"/>
</dbReference>
<gene>
    <name evidence="5" type="ORF">N780_01805</name>
</gene>
<proteinExistence type="predicted"/>
<feature type="domain" description="LysM" evidence="4">
    <location>
        <begin position="75"/>
        <end position="118"/>
    </location>
</feature>
<dbReference type="Proteomes" id="UP000030153">
    <property type="component" value="Unassembled WGS sequence"/>
</dbReference>
<dbReference type="InterPro" id="IPR036505">
    <property type="entry name" value="Amidase/PGRP_sf"/>
</dbReference>
<dbReference type="STRING" id="1385513.N780_01805"/>
<dbReference type="CDD" id="cd00118">
    <property type="entry name" value="LysM"/>
    <property type="match status" value="2"/>
</dbReference>
<feature type="signal peptide" evidence="3">
    <location>
        <begin position="1"/>
        <end position="24"/>
    </location>
</feature>
<dbReference type="PROSITE" id="PS51782">
    <property type="entry name" value="LYSM"/>
    <property type="match status" value="2"/>
</dbReference>
<dbReference type="SUPFAM" id="SSF54106">
    <property type="entry name" value="LysM domain"/>
    <property type="match status" value="2"/>
</dbReference>
<dbReference type="AlphaFoldDB" id="A0A0A2UVJ0"/>
<sequence>MKKIVLFLISLFVLLQLPLSPAHAMNNPRNIYEVKSGDALWKIAATYETTVSDLKRINGLQSNLILVGQKLRVPIDYEVKPGDTLWVLSQTFNSTVSSIKEVNGLETNMLYVGQTLKIPPKKLRMDGQFVLMTREEFRDWVLNHQFSRYVKTVQQHHTYQPNYQSFNGSNHFALLKGMKDYHMNGMNWSDISQQLTTFPDGTVAVGRSFNTPPEGSFGLQNEAAMKRIEQNALAIENVGSFDKGDNEMTAEQRETLITVTALLMLKYGLTPSVDSITYHHWWDINTGERVLDHGEGHAVKSCPGTGFFGGNSTSDAERNFYPLVVEKMKEIQASFPGWRDRYVVPVLEGV</sequence>
<dbReference type="Pfam" id="PF01476">
    <property type="entry name" value="LysM"/>
    <property type="match status" value="2"/>
</dbReference>
<dbReference type="SUPFAM" id="SSF55846">
    <property type="entry name" value="N-acetylmuramoyl-L-alanine amidase-like"/>
    <property type="match status" value="1"/>
</dbReference>